<reference evidence="3" key="2">
    <citation type="submission" date="2011-02" db="EMBL/GenBank/DDBJ databases">
        <title>The complete genome of Fluviicola taffensis DSM 16823.</title>
        <authorList>
            <consortium name="US DOE Joint Genome Institute (JGI-PGF)"/>
            <person name="Lucas S."/>
            <person name="Copeland A."/>
            <person name="Lapidus A."/>
            <person name="Bruce D."/>
            <person name="Goodwin L."/>
            <person name="Pitluck S."/>
            <person name="Kyrpides N."/>
            <person name="Mavromatis K."/>
            <person name="Ivanova N."/>
            <person name="Mikhailova N."/>
            <person name="Pagani I."/>
            <person name="Chertkov O."/>
            <person name="Detter J.C."/>
            <person name="Han C."/>
            <person name="Tapia R."/>
            <person name="Land M."/>
            <person name="Hauser L."/>
            <person name="Markowitz V."/>
            <person name="Cheng J.-F."/>
            <person name="Hugenholtz P."/>
            <person name="Woyke T."/>
            <person name="Wu D."/>
            <person name="Tindall B."/>
            <person name="Pomrenke H.G."/>
            <person name="Brambilla E."/>
            <person name="Klenk H.-P."/>
            <person name="Eisen J.A."/>
        </authorList>
    </citation>
    <scope>NUCLEOTIDE SEQUENCE [LARGE SCALE GENOMIC DNA]</scope>
    <source>
        <strain evidence="3">DSM 16823 / RW262 / RW262</strain>
    </source>
</reference>
<dbReference type="RefSeq" id="WP_013688689.1">
    <property type="nucleotide sequence ID" value="NC_015321.1"/>
</dbReference>
<reference evidence="2 3" key="1">
    <citation type="journal article" date="2011" name="Stand. Genomic Sci.">
        <title>Complete genome sequence of the gliding freshwater bacterium Fluviicola taffensis type strain (RW262).</title>
        <authorList>
            <person name="Woyke T."/>
            <person name="Chertkov O."/>
            <person name="Lapidus A."/>
            <person name="Nolan M."/>
            <person name="Lucas S."/>
            <person name="Del Rio T.G."/>
            <person name="Tice H."/>
            <person name="Cheng J.F."/>
            <person name="Tapia R."/>
            <person name="Han C."/>
            <person name="Goodwin L."/>
            <person name="Pitluck S."/>
            <person name="Liolios K."/>
            <person name="Pagani I."/>
            <person name="Ivanova N."/>
            <person name="Huntemann M."/>
            <person name="Mavromatis K."/>
            <person name="Mikhailova N."/>
            <person name="Pati A."/>
            <person name="Chen A."/>
            <person name="Palaniappan K."/>
            <person name="Land M."/>
            <person name="Hauser L."/>
            <person name="Brambilla E.M."/>
            <person name="Rohde M."/>
            <person name="Mwirichia R."/>
            <person name="Sikorski J."/>
            <person name="Tindall B.J."/>
            <person name="Goker M."/>
            <person name="Bristow J."/>
            <person name="Eisen J.A."/>
            <person name="Markowitz V."/>
            <person name="Hugenholtz P."/>
            <person name="Klenk H.P."/>
            <person name="Kyrpides N.C."/>
        </authorList>
    </citation>
    <scope>NUCLEOTIDE SEQUENCE [LARGE SCALE GENOMIC DNA]</scope>
    <source>
        <strain evidence="3">DSM 16823 / RW262 / RW262</strain>
    </source>
</reference>
<gene>
    <name evidence="2" type="ordered locus">Fluta_3968</name>
</gene>
<feature type="domain" description="Abortive phage infection protein C-terminal" evidence="1">
    <location>
        <begin position="263"/>
        <end position="512"/>
    </location>
</feature>
<dbReference type="EMBL" id="CP002542">
    <property type="protein sequence ID" value="AEA45932.1"/>
    <property type="molecule type" value="Genomic_DNA"/>
</dbReference>
<dbReference type="STRING" id="755732.Fluta_3968"/>
<dbReference type="Proteomes" id="UP000007463">
    <property type="component" value="Chromosome"/>
</dbReference>
<organism evidence="2 3">
    <name type="scientific">Fluviicola taffensis (strain DSM 16823 / NCIMB 13979 / RW262)</name>
    <dbReference type="NCBI Taxonomy" id="755732"/>
    <lineage>
        <taxon>Bacteria</taxon>
        <taxon>Pseudomonadati</taxon>
        <taxon>Bacteroidota</taxon>
        <taxon>Flavobacteriia</taxon>
        <taxon>Flavobacteriales</taxon>
        <taxon>Crocinitomicaceae</taxon>
        <taxon>Fluviicola</taxon>
    </lineage>
</organism>
<dbReference type="eggNOG" id="COG2159">
    <property type="taxonomic scope" value="Bacteria"/>
</dbReference>
<protein>
    <submittedName>
        <fullName evidence="2">Abortive phage infection protein</fullName>
    </submittedName>
</protein>
<dbReference type="InterPro" id="IPR018891">
    <property type="entry name" value="AIPR_C"/>
</dbReference>
<dbReference type="HOGENOM" id="CLU_026290_1_0_10"/>
<dbReference type="AlphaFoldDB" id="F2IHX3"/>
<sequence>MNNNTVMITECLNDFISENGITLSQSDAFELYTLYLLNKKTNLGAEDLLLAIVDGSSDGGIDTFLIIIDDTVINSDEELESITVKSGSTIKAVIGQSKFNSKFSEDVVNKFFISMDSVWNLESDYDKLISLFNEQLVERILWFREVWKKAVIKGAQIDIQFYYGCVSNEIHESDTFKEKKEKVILQAKSKVHNANVSFDLYSAEELLSLHSEKTEVHLELKFKEQPSTIDYKGSNIGYIGVVKLPDYYDFITDDNGVIRESIFEENVRHYQGDVDVNKKINESLNSDFETDFWWLNNGITIIAQEVRPLAKTLQVEGVQIVNGLQTSYTVGKNYNKDENDTRSVLVKIVKSSDKETIDKIISATNRQTPVNPALLRATDDTQRKLELFFDQKGYFYDRRKNFYKNQGKPISKIFAIQSTAQAIHAILNRKPGEARAKPTTLIKTKESYESIFKPDLNFQAYLNCCLVVRNVETRLKNTAINKEERSLIRTFTYHTSRIFVSEALKKSHPTHIELSTLEIPSLTDEIFTSSVEFMKETIDEFKTVSGTTTSSSISKSGPFEELLTKKLIERYRSN</sequence>
<name>F2IHX3_FLUTR</name>
<dbReference type="OrthoDB" id="9806213at2"/>
<keyword evidence="3" id="KW-1185">Reference proteome</keyword>
<evidence type="ECO:0000259" key="1">
    <source>
        <dbReference type="Pfam" id="PF10592"/>
    </source>
</evidence>
<dbReference type="Pfam" id="PF10592">
    <property type="entry name" value="AIPR"/>
    <property type="match status" value="1"/>
</dbReference>
<evidence type="ECO:0000313" key="3">
    <source>
        <dbReference type="Proteomes" id="UP000007463"/>
    </source>
</evidence>
<dbReference type="KEGG" id="fte:Fluta_3968"/>
<proteinExistence type="predicted"/>
<accession>F2IHX3</accession>
<evidence type="ECO:0000313" key="2">
    <source>
        <dbReference type="EMBL" id="AEA45932.1"/>
    </source>
</evidence>